<comment type="similarity">
    <text evidence="1 4">Belongs to the short-chain dehydrogenases/reductases (SDR) family.</text>
</comment>
<gene>
    <name evidence="5" type="ORF">DCAR_0100373</name>
</gene>
<dbReference type="InterPro" id="IPR002347">
    <property type="entry name" value="SDR_fam"/>
</dbReference>
<evidence type="ECO:0000256" key="3">
    <source>
        <dbReference type="ARBA" id="ARBA00023002"/>
    </source>
</evidence>
<keyword evidence="2" id="KW-0521">NADP</keyword>
<dbReference type="PANTHER" id="PTHR43490">
    <property type="entry name" value="(+)-NEOMENTHOL DEHYDROGENASE"/>
    <property type="match status" value="1"/>
</dbReference>
<sequence>MAETSNPSVKRCALVTGGNKGIGFEICRKLAANGLAVISTARSELKGREALEKLQASGLSDVFFHQLDIKDSASIAALAKFVEINFRTLDILVNNAAIPGLIIVSPEKFIDGGGFVNDENAQLLKGIIEEDYELAEDCLRTNYYGAKAVTAELLPLLKLSDSARIVNMTGTFGELKWICNVKVKAELDDVENLTEEKIDEIAEWFLRDFKENKLKANGWPIKASAFKISKAAINAYTRLLARNHPNISVNCVHPGYVQTDITSGTGPLTPEEGARAPTMVALLPNNGPSGIYFSEMQPSDF</sequence>
<keyword evidence="3" id="KW-0560">Oxidoreductase</keyword>
<dbReference type="GO" id="GO:0016020">
    <property type="term" value="C:membrane"/>
    <property type="evidence" value="ECO:0007669"/>
    <property type="project" value="TreeGrafter"/>
</dbReference>
<dbReference type="PRINTS" id="PR00080">
    <property type="entry name" value="SDRFAMILY"/>
</dbReference>
<dbReference type="InterPro" id="IPR036291">
    <property type="entry name" value="NAD(P)-bd_dom_sf"/>
</dbReference>
<dbReference type="Gramene" id="KZN07928">
    <property type="protein sequence ID" value="KZN07928"/>
    <property type="gene ID" value="DCAR_000597"/>
</dbReference>
<dbReference type="PANTHER" id="PTHR43490:SF135">
    <property type="entry name" value="OS02G0640800 PROTEIN"/>
    <property type="match status" value="1"/>
</dbReference>
<dbReference type="Pfam" id="PF00106">
    <property type="entry name" value="adh_short"/>
    <property type="match status" value="1"/>
</dbReference>
<dbReference type="EMBL" id="CP093343">
    <property type="protein sequence ID" value="WOG81228.1"/>
    <property type="molecule type" value="Genomic_DNA"/>
</dbReference>
<dbReference type="GO" id="GO:0016491">
    <property type="term" value="F:oxidoreductase activity"/>
    <property type="evidence" value="ECO:0007669"/>
    <property type="project" value="UniProtKB-KW"/>
</dbReference>
<proteinExistence type="inferred from homology"/>
<dbReference type="SUPFAM" id="SSF51735">
    <property type="entry name" value="NAD(P)-binding Rossmann-fold domains"/>
    <property type="match status" value="1"/>
</dbReference>
<keyword evidence="6" id="KW-1185">Reference proteome</keyword>
<dbReference type="Proteomes" id="UP000077755">
    <property type="component" value="Chromosome 1"/>
</dbReference>
<reference evidence="5" key="1">
    <citation type="journal article" date="2016" name="Nat. Genet.">
        <title>A high-quality carrot genome assembly provides new insights into carotenoid accumulation and asterid genome evolution.</title>
        <authorList>
            <person name="Iorizzo M."/>
            <person name="Ellison S."/>
            <person name="Senalik D."/>
            <person name="Zeng P."/>
            <person name="Satapoomin P."/>
            <person name="Huang J."/>
            <person name="Bowman M."/>
            <person name="Iovene M."/>
            <person name="Sanseverino W."/>
            <person name="Cavagnaro P."/>
            <person name="Yildiz M."/>
            <person name="Macko-Podgorni A."/>
            <person name="Moranska E."/>
            <person name="Grzebelus E."/>
            <person name="Grzebelus D."/>
            <person name="Ashrafi H."/>
            <person name="Zheng Z."/>
            <person name="Cheng S."/>
            <person name="Spooner D."/>
            <person name="Van Deynze A."/>
            <person name="Simon P."/>
        </authorList>
    </citation>
    <scope>NUCLEOTIDE SEQUENCE</scope>
    <source>
        <tissue evidence="5">Leaf</tissue>
    </source>
</reference>
<evidence type="ECO:0000256" key="1">
    <source>
        <dbReference type="ARBA" id="ARBA00006484"/>
    </source>
</evidence>
<name>A0A166FLX5_DAUCS</name>
<dbReference type="PRINTS" id="PR00081">
    <property type="entry name" value="GDHRDH"/>
</dbReference>
<accession>A0A166FLX5</accession>
<organism evidence="5 6">
    <name type="scientific">Daucus carota subsp. sativus</name>
    <name type="common">Carrot</name>
    <dbReference type="NCBI Taxonomy" id="79200"/>
    <lineage>
        <taxon>Eukaryota</taxon>
        <taxon>Viridiplantae</taxon>
        <taxon>Streptophyta</taxon>
        <taxon>Embryophyta</taxon>
        <taxon>Tracheophyta</taxon>
        <taxon>Spermatophyta</taxon>
        <taxon>Magnoliopsida</taxon>
        <taxon>eudicotyledons</taxon>
        <taxon>Gunneridae</taxon>
        <taxon>Pentapetalae</taxon>
        <taxon>asterids</taxon>
        <taxon>campanulids</taxon>
        <taxon>Apiales</taxon>
        <taxon>Apiaceae</taxon>
        <taxon>Apioideae</taxon>
        <taxon>Scandiceae</taxon>
        <taxon>Daucinae</taxon>
        <taxon>Daucus</taxon>
        <taxon>Daucus sect. Daucus</taxon>
    </lineage>
</organism>
<evidence type="ECO:0000313" key="6">
    <source>
        <dbReference type="Proteomes" id="UP000077755"/>
    </source>
</evidence>
<evidence type="ECO:0000313" key="5">
    <source>
        <dbReference type="EMBL" id="WOG81228.1"/>
    </source>
</evidence>
<dbReference type="Gene3D" id="3.40.50.720">
    <property type="entry name" value="NAD(P)-binding Rossmann-like Domain"/>
    <property type="match status" value="1"/>
</dbReference>
<dbReference type="OMA" id="NDFVNWF"/>
<protein>
    <submittedName>
        <fullName evidence="5">Uncharacterized protein</fullName>
    </submittedName>
</protein>
<reference evidence="5" key="2">
    <citation type="submission" date="2022-03" db="EMBL/GenBank/DDBJ databases">
        <title>Draft title - Genomic analysis of global carrot germplasm unveils the trajectory of domestication and the origin of high carotenoid orange carrot.</title>
        <authorList>
            <person name="Iorizzo M."/>
            <person name="Ellison S."/>
            <person name="Senalik D."/>
            <person name="Macko-Podgorni A."/>
            <person name="Grzebelus D."/>
            <person name="Bostan H."/>
            <person name="Rolling W."/>
            <person name="Curaba J."/>
            <person name="Simon P."/>
        </authorList>
    </citation>
    <scope>NUCLEOTIDE SEQUENCE</scope>
    <source>
        <tissue evidence="5">Leaf</tissue>
    </source>
</reference>
<evidence type="ECO:0000256" key="4">
    <source>
        <dbReference type="RuleBase" id="RU000363"/>
    </source>
</evidence>
<dbReference type="AlphaFoldDB" id="A0A166FLX5"/>
<evidence type="ECO:0000256" key="2">
    <source>
        <dbReference type="ARBA" id="ARBA00022857"/>
    </source>
</evidence>